<keyword evidence="1" id="KW-0472">Membrane</keyword>
<protein>
    <submittedName>
        <fullName evidence="2">Uncharacterized protein</fullName>
    </submittedName>
</protein>
<dbReference type="EMBL" id="AVOT02019331">
    <property type="protein sequence ID" value="MBW0506818.1"/>
    <property type="molecule type" value="Genomic_DNA"/>
</dbReference>
<evidence type="ECO:0000313" key="3">
    <source>
        <dbReference type="Proteomes" id="UP000765509"/>
    </source>
</evidence>
<sequence>PRNQAHPQTTSSPIRWLRWPRTTISLRNNYLTSSASALGFYAISVLNLGFLLGQ</sequence>
<keyword evidence="1" id="KW-0812">Transmembrane</keyword>
<proteinExistence type="predicted"/>
<dbReference type="AlphaFoldDB" id="A0A9Q3DUA0"/>
<dbReference type="Proteomes" id="UP000765509">
    <property type="component" value="Unassembled WGS sequence"/>
</dbReference>
<comment type="caution">
    <text evidence="2">The sequence shown here is derived from an EMBL/GenBank/DDBJ whole genome shotgun (WGS) entry which is preliminary data.</text>
</comment>
<name>A0A9Q3DUA0_9BASI</name>
<gene>
    <name evidence="2" type="ORF">O181_046533</name>
</gene>
<evidence type="ECO:0000313" key="2">
    <source>
        <dbReference type="EMBL" id="MBW0506818.1"/>
    </source>
</evidence>
<feature type="non-terminal residue" evidence="2">
    <location>
        <position position="1"/>
    </location>
</feature>
<organism evidence="2 3">
    <name type="scientific">Austropuccinia psidii MF-1</name>
    <dbReference type="NCBI Taxonomy" id="1389203"/>
    <lineage>
        <taxon>Eukaryota</taxon>
        <taxon>Fungi</taxon>
        <taxon>Dikarya</taxon>
        <taxon>Basidiomycota</taxon>
        <taxon>Pucciniomycotina</taxon>
        <taxon>Pucciniomycetes</taxon>
        <taxon>Pucciniales</taxon>
        <taxon>Sphaerophragmiaceae</taxon>
        <taxon>Austropuccinia</taxon>
    </lineage>
</organism>
<reference evidence="2" key="1">
    <citation type="submission" date="2021-03" db="EMBL/GenBank/DDBJ databases">
        <title>Draft genome sequence of rust myrtle Austropuccinia psidii MF-1, a brazilian biotype.</title>
        <authorList>
            <person name="Quecine M.C."/>
            <person name="Pachon D.M.R."/>
            <person name="Bonatelli M.L."/>
            <person name="Correr F.H."/>
            <person name="Franceschini L.M."/>
            <person name="Leite T.F."/>
            <person name="Margarido G.R.A."/>
            <person name="Almeida C.A."/>
            <person name="Ferrarezi J.A."/>
            <person name="Labate C.A."/>
        </authorList>
    </citation>
    <scope>NUCLEOTIDE SEQUENCE</scope>
    <source>
        <strain evidence="2">MF-1</strain>
    </source>
</reference>
<accession>A0A9Q3DUA0</accession>
<evidence type="ECO:0000256" key="1">
    <source>
        <dbReference type="SAM" id="Phobius"/>
    </source>
</evidence>
<keyword evidence="3" id="KW-1185">Reference proteome</keyword>
<feature type="transmembrane region" description="Helical" evidence="1">
    <location>
        <begin position="30"/>
        <end position="52"/>
    </location>
</feature>
<keyword evidence="1" id="KW-1133">Transmembrane helix</keyword>